<dbReference type="EMBL" id="MU007141">
    <property type="protein sequence ID" value="KAF2417417.1"/>
    <property type="molecule type" value="Genomic_DNA"/>
</dbReference>
<dbReference type="SUPFAM" id="SSF54373">
    <property type="entry name" value="FAD-linked reductases, C-terminal domain"/>
    <property type="match status" value="1"/>
</dbReference>
<feature type="active site" description="Proton donor" evidence="2">
    <location>
        <position position="415"/>
    </location>
</feature>
<keyword evidence="6" id="KW-1185">Reference proteome</keyword>
<name>A0A9P4NEE3_9PEZI</name>
<dbReference type="Gene3D" id="3.50.50.60">
    <property type="entry name" value="FAD/NAD(P)-binding domain"/>
    <property type="match status" value="3"/>
</dbReference>
<dbReference type="PANTHER" id="PTHR11552">
    <property type="entry name" value="GLUCOSE-METHANOL-CHOLINE GMC OXIDOREDUCTASE"/>
    <property type="match status" value="1"/>
</dbReference>
<protein>
    <submittedName>
        <fullName evidence="5">Alcohol oxidase</fullName>
    </submittedName>
</protein>
<dbReference type="GO" id="GO:0050660">
    <property type="term" value="F:flavin adenine dinucleotide binding"/>
    <property type="evidence" value="ECO:0007669"/>
    <property type="project" value="InterPro"/>
</dbReference>
<reference evidence="5" key="1">
    <citation type="journal article" date="2020" name="Stud. Mycol.">
        <title>101 Dothideomycetes genomes: a test case for predicting lifestyles and emergence of pathogens.</title>
        <authorList>
            <person name="Haridas S."/>
            <person name="Albert R."/>
            <person name="Binder M."/>
            <person name="Bloem J."/>
            <person name="Labutti K."/>
            <person name="Salamov A."/>
            <person name="Andreopoulos B."/>
            <person name="Baker S."/>
            <person name="Barry K."/>
            <person name="Bills G."/>
            <person name="Bluhm B."/>
            <person name="Cannon C."/>
            <person name="Castanera R."/>
            <person name="Culley D."/>
            <person name="Daum C."/>
            <person name="Ezra D."/>
            <person name="Gonzalez J."/>
            <person name="Henrissat B."/>
            <person name="Kuo A."/>
            <person name="Liang C."/>
            <person name="Lipzen A."/>
            <person name="Lutzoni F."/>
            <person name="Magnuson J."/>
            <person name="Mondo S."/>
            <person name="Nolan M."/>
            <person name="Ohm R."/>
            <person name="Pangilinan J."/>
            <person name="Park H.-J."/>
            <person name="Ramirez L."/>
            <person name="Alfaro M."/>
            <person name="Sun H."/>
            <person name="Tritt A."/>
            <person name="Yoshinaga Y."/>
            <person name="Zwiers L.-H."/>
            <person name="Turgeon B."/>
            <person name="Goodwin S."/>
            <person name="Spatafora J."/>
            <person name="Crous P."/>
            <person name="Grigoriev I."/>
        </authorList>
    </citation>
    <scope>NUCLEOTIDE SEQUENCE</scope>
    <source>
        <strain evidence="5">CBS 130266</strain>
    </source>
</reference>
<comment type="similarity">
    <text evidence="1 3">Belongs to the GMC oxidoreductase family.</text>
</comment>
<dbReference type="OrthoDB" id="269227at2759"/>
<dbReference type="InterPro" id="IPR000172">
    <property type="entry name" value="GMC_OxRdtase_N"/>
</dbReference>
<dbReference type="Proteomes" id="UP000800235">
    <property type="component" value="Unassembled WGS sequence"/>
</dbReference>
<evidence type="ECO:0000313" key="6">
    <source>
        <dbReference type="Proteomes" id="UP000800235"/>
    </source>
</evidence>
<keyword evidence="3" id="KW-0285">Flavoprotein</keyword>
<proteinExistence type="inferred from homology"/>
<evidence type="ECO:0000256" key="1">
    <source>
        <dbReference type="ARBA" id="ARBA00010790"/>
    </source>
</evidence>
<dbReference type="Gene3D" id="3.30.560.10">
    <property type="entry name" value="Glucose Oxidase, domain 3"/>
    <property type="match status" value="2"/>
</dbReference>
<dbReference type="Pfam" id="PF00732">
    <property type="entry name" value="GMC_oxred_N"/>
    <property type="match status" value="1"/>
</dbReference>
<evidence type="ECO:0000259" key="4">
    <source>
        <dbReference type="PROSITE" id="PS00623"/>
    </source>
</evidence>
<sequence length="485" mass="52887">MKYDFIVVGSGPASSVIASRLAHSPSAPQGYQTIPQKHLLNRQINYSAGKGLGGSSCINFAFYTRGPNADWDEWSNIVGDDFFNARNAEKMFKRFEGFELVPTKEHLKYVNPFSEHHSFLGPVKISVPKVWERNMEAVIKVAEDFGLPSNLDINSGNPIGNGVDPATGSMAKRTTAATAYLSKPPNNLTIMTHALATKIIFEGKKTIGTPKLLLLSGIGAKEELSAHGIPHVVDLPGVGKNLQDHPHIPLTVQLTDGKHDRARWADAEVIKASRAKFEKDGSGSLSILYNTVVVGFFRDIDAVYNSKEFADLPIDVQRFIKTPTIPTWEQAVLCPTRGTATLASSNPTDPPLIDPAFFSHPFDRRSFIEAIRISYALLTCPANAKDTTATYMAPKSTSDDDIWTYIQENVVSTFHPGGTAKMGKDGDGMAVVDARFRVMGVEGLRVADLSVVPLLPNCHTVSTGYLIGELAAERLVREYGLDLSE</sequence>
<dbReference type="PROSITE" id="PS00623">
    <property type="entry name" value="GMC_OXRED_1"/>
    <property type="match status" value="1"/>
</dbReference>
<feature type="active site" description="Proton acceptor" evidence="2">
    <location>
        <position position="459"/>
    </location>
</feature>
<organism evidence="5 6">
    <name type="scientific">Tothia fuscella</name>
    <dbReference type="NCBI Taxonomy" id="1048955"/>
    <lineage>
        <taxon>Eukaryota</taxon>
        <taxon>Fungi</taxon>
        <taxon>Dikarya</taxon>
        <taxon>Ascomycota</taxon>
        <taxon>Pezizomycotina</taxon>
        <taxon>Dothideomycetes</taxon>
        <taxon>Pleosporomycetidae</taxon>
        <taxon>Venturiales</taxon>
        <taxon>Cylindrosympodiaceae</taxon>
        <taxon>Tothia</taxon>
    </lineage>
</organism>
<dbReference type="InterPro" id="IPR012132">
    <property type="entry name" value="GMC_OxRdtase"/>
</dbReference>
<feature type="domain" description="Glucose-methanol-choline oxidoreductase N-terminal" evidence="4">
    <location>
        <begin position="49"/>
        <end position="72"/>
    </location>
</feature>
<dbReference type="PIRSF" id="PIRSF000137">
    <property type="entry name" value="Alcohol_oxidase"/>
    <property type="match status" value="1"/>
</dbReference>
<evidence type="ECO:0000313" key="5">
    <source>
        <dbReference type="EMBL" id="KAF2417417.1"/>
    </source>
</evidence>
<gene>
    <name evidence="5" type="ORF">EJ08DRAFT_690822</name>
</gene>
<dbReference type="GO" id="GO:0016614">
    <property type="term" value="F:oxidoreductase activity, acting on CH-OH group of donors"/>
    <property type="evidence" value="ECO:0007669"/>
    <property type="project" value="InterPro"/>
</dbReference>
<dbReference type="PANTHER" id="PTHR11552:SF134">
    <property type="entry name" value="GLUCOSE-METHANOL-CHOLINE OXIDOREDUCTASE N-TERMINAL DOMAIN-CONTAINING PROTEIN"/>
    <property type="match status" value="1"/>
</dbReference>
<dbReference type="SUPFAM" id="SSF51905">
    <property type="entry name" value="FAD/NAD(P)-binding domain"/>
    <property type="match status" value="1"/>
</dbReference>
<evidence type="ECO:0000256" key="2">
    <source>
        <dbReference type="PIRSR" id="PIRSR000137-1"/>
    </source>
</evidence>
<evidence type="ECO:0000256" key="3">
    <source>
        <dbReference type="RuleBase" id="RU003968"/>
    </source>
</evidence>
<dbReference type="AlphaFoldDB" id="A0A9P4NEE3"/>
<dbReference type="Pfam" id="PF05199">
    <property type="entry name" value="GMC_oxred_C"/>
    <property type="match status" value="1"/>
</dbReference>
<dbReference type="InterPro" id="IPR007867">
    <property type="entry name" value="GMC_OxRtase_C"/>
</dbReference>
<comment type="caution">
    <text evidence="5">The sequence shown here is derived from an EMBL/GenBank/DDBJ whole genome shotgun (WGS) entry which is preliminary data.</text>
</comment>
<accession>A0A9P4NEE3</accession>
<keyword evidence="3" id="KW-0274">FAD</keyword>
<dbReference type="InterPro" id="IPR036188">
    <property type="entry name" value="FAD/NAD-bd_sf"/>
</dbReference>